<dbReference type="Proteomes" id="UP000619761">
    <property type="component" value="Unassembled WGS sequence"/>
</dbReference>
<dbReference type="RefSeq" id="WP_189417382.1">
    <property type="nucleotide sequence ID" value="NZ_BMYZ01000001.1"/>
</dbReference>
<sequence>MKTFKLWHLLVSIFCVLFIMLVVYGIKTDCPNTAGYVYCGDSDGWSLHHWGQQKVGE</sequence>
<keyword evidence="1" id="KW-1133">Transmembrane helix</keyword>
<keyword evidence="3" id="KW-1185">Reference proteome</keyword>
<evidence type="ECO:0000313" key="2">
    <source>
        <dbReference type="EMBL" id="GGY71899.1"/>
    </source>
</evidence>
<proteinExistence type="predicted"/>
<gene>
    <name evidence="2" type="ORF">GCM10011613_16000</name>
</gene>
<accession>A0ABQ3AZS5</accession>
<protein>
    <submittedName>
        <fullName evidence="2">Uncharacterized protein</fullName>
    </submittedName>
</protein>
<organism evidence="2 3">
    <name type="scientific">Cellvibrio zantedeschiae</name>
    <dbReference type="NCBI Taxonomy" id="1237077"/>
    <lineage>
        <taxon>Bacteria</taxon>
        <taxon>Pseudomonadati</taxon>
        <taxon>Pseudomonadota</taxon>
        <taxon>Gammaproteobacteria</taxon>
        <taxon>Cellvibrionales</taxon>
        <taxon>Cellvibrionaceae</taxon>
        <taxon>Cellvibrio</taxon>
    </lineage>
</organism>
<name>A0ABQ3AZS5_9GAMM</name>
<keyword evidence="1" id="KW-0812">Transmembrane</keyword>
<feature type="transmembrane region" description="Helical" evidence="1">
    <location>
        <begin position="6"/>
        <end position="26"/>
    </location>
</feature>
<reference evidence="3" key="1">
    <citation type="journal article" date="2019" name="Int. J. Syst. Evol. Microbiol.">
        <title>The Global Catalogue of Microorganisms (GCM) 10K type strain sequencing project: providing services to taxonomists for standard genome sequencing and annotation.</title>
        <authorList>
            <consortium name="The Broad Institute Genomics Platform"/>
            <consortium name="The Broad Institute Genome Sequencing Center for Infectious Disease"/>
            <person name="Wu L."/>
            <person name="Ma J."/>
        </authorList>
    </citation>
    <scope>NUCLEOTIDE SEQUENCE [LARGE SCALE GENOMIC DNA]</scope>
    <source>
        <strain evidence="3">KCTC 32239</strain>
    </source>
</reference>
<keyword evidence="1" id="KW-0472">Membrane</keyword>
<evidence type="ECO:0000313" key="3">
    <source>
        <dbReference type="Proteomes" id="UP000619761"/>
    </source>
</evidence>
<dbReference type="EMBL" id="BMYZ01000001">
    <property type="protein sequence ID" value="GGY71899.1"/>
    <property type="molecule type" value="Genomic_DNA"/>
</dbReference>
<evidence type="ECO:0000256" key="1">
    <source>
        <dbReference type="SAM" id="Phobius"/>
    </source>
</evidence>
<comment type="caution">
    <text evidence="2">The sequence shown here is derived from an EMBL/GenBank/DDBJ whole genome shotgun (WGS) entry which is preliminary data.</text>
</comment>